<evidence type="ECO:0000256" key="2">
    <source>
        <dbReference type="SAM" id="MobiDB-lite"/>
    </source>
</evidence>
<dbReference type="SUPFAM" id="SSF51556">
    <property type="entry name" value="Metallo-dependent hydrolases"/>
    <property type="match status" value="1"/>
</dbReference>
<dbReference type="PANTHER" id="PTHR43794">
    <property type="entry name" value="AMINOHYDROLASE SSNA-RELATED"/>
    <property type="match status" value="1"/>
</dbReference>
<protein>
    <submittedName>
        <fullName evidence="4">5-methylthioadenosine/S-adenosylhomocysteine deaminase</fullName>
    </submittedName>
</protein>
<dbReference type="Gene3D" id="3.20.20.140">
    <property type="entry name" value="Metal-dependent hydrolases"/>
    <property type="match status" value="1"/>
</dbReference>
<keyword evidence="1" id="KW-0378">Hydrolase</keyword>
<name>A0A2P8DVN3_9ACTN</name>
<dbReference type="Gene3D" id="2.30.40.10">
    <property type="entry name" value="Urease, subunit C, domain 1"/>
    <property type="match status" value="1"/>
</dbReference>
<proteinExistence type="predicted"/>
<dbReference type="InterPro" id="IPR050287">
    <property type="entry name" value="MTA/SAH_deaminase"/>
</dbReference>
<dbReference type="PANTHER" id="PTHR43794:SF11">
    <property type="entry name" value="AMIDOHYDROLASE-RELATED DOMAIN-CONTAINING PROTEIN"/>
    <property type="match status" value="1"/>
</dbReference>
<dbReference type="GO" id="GO:0016810">
    <property type="term" value="F:hydrolase activity, acting on carbon-nitrogen (but not peptide) bonds"/>
    <property type="evidence" value="ECO:0007669"/>
    <property type="project" value="InterPro"/>
</dbReference>
<evidence type="ECO:0000313" key="4">
    <source>
        <dbReference type="EMBL" id="PSL01282.1"/>
    </source>
</evidence>
<dbReference type="InterPro" id="IPR011059">
    <property type="entry name" value="Metal-dep_hydrolase_composite"/>
</dbReference>
<evidence type="ECO:0000256" key="1">
    <source>
        <dbReference type="ARBA" id="ARBA00022801"/>
    </source>
</evidence>
<reference evidence="4 5" key="1">
    <citation type="submission" date="2018-03" db="EMBL/GenBank/DDBJ databases">
        <title>Genomic Encyclopedia of Archaeal and Bacterial Type Strains, Phase II (KMG-II): from individual species to whole genera.</title>
        <authorList>
            <person name="Goeker M."/>
        </authorList>
    </citation>
    <scope>NUCLEOTIDE SEQUENCE [LARGE SCALE GENOMIC DNA]</scope>
    <source>
        <strain evidence="4 5">DSM 45211</strain>
    </source>
</reference>
<feature type="domain" description="Amidohydrolase-related" evidence="3">
    <location>
        <begin position="48"/>
        <end position="339"/>
    </location>
</feature>
<dbReference type="Proteomes" id="UP000243528">
    <property type="component" value="Unassembled WGS sequence"/>
</dbReference>
<feature type="region of interest" description="Disordered" evidence="2">
    <location>
        <begin position="430"/>
        <end position="453"/>
    </location>
</feature>
<sequence>MVTGVRLTGGTVLAADGDTGTTDVTVRTGPSAGAAEAAGDVVDVTGQLVLPGLANAHDHLRSLLPATREAETMPLPAIIERAGAAGAAATAEHYRDLTAQGAARMVLSGVTSAIDHIYPVHVPGMIEAAAAGHDRVGLRASLAVGLMDSGHPAVLQDPSVTIDDVARIADDAVPADRLFLAPVSLRQSSPDVYRAAVSAADRLGMRLYTHVAESAAEVDACLAEHGMRPVELLHSLGFLRPGTVLVHCVHLDERERQLVADTGTAVAYCPSNHLRFAKGFAPIRDLIDRGVTVGLGIDGMVDGFTEIRQAVYAQAQAAGATGVLTSAEAFRMATTAAASLASGDRADPAADPTPGAWPDAVVASPNRLELQPVADPLWTLIHRMTGTDVTDVYIGGKAVVRDGQLTRVSHDEVAERAAAATAAIASAAGVDLRPGGEHAATPPGPAGQRASSR</sequence>
<dbReference type="AlphaFoldDB" id="A0A2P8DVN3"/>
<gene>
    <name evidence="4" type="ORF">CLV30_11412</name>
</gene>
<dbReference type="SUPFAM" id="SSF51338">
    <property type="entry name" value="Composite domain of metallo-dependent hydrolases"/>
    <property type="match status" value="2"/>
</dbReference>
<comment type="caution">
    <text evidence="4">The sequence shown here is derived from an EMBL/GenBank/DDBJ whole genome shotgun (WGS) entry which is preliminary data.</text>
</comment>
<dbReference type="EMBL" id="PYGE01000014">
    <property type="protein sequence ID" value="PSL01282.1"/>
    <property type="molecule type" value="Genomic_DNA"/>
</dbReference>
<organism evidence="4 5">
    <name type="scientific">Haloactinopolyspora alba</name>
    <dbReference type="NCBI Taxonomy" id="648780"/>
    <lineage>
        <taxon>Bacteria</taxon>
        <taxon>Bacillati</taxon>
        <taxon>Actinomycetota</taxon>
        <taxon>Actinomycetes</taxon>
        <taxon>Jiangellales</taxon>
        <taxon>Jiangellaceae</taxon>
        <taxon>Haloactinopolyspora</taxon>
    </lineage>
</organism>
<evidence type="ECO:0000259" key="3">
    <source>
        <dbReference type="Pfam" id="PF01979"/>
    </source>
</evidence>
<evidence type="ECO:0000313" key="5">
    <source>
        <dbReference type="Proteomes" id="UP000243528"/>
    </source>
</evidence>
<dbReference type="InterPro" id="IPR032466">
    <property type="entry name" value="Metal_Hydrolase"/>
</dbReference>
<dbReference type="InterPro" id="IPR006680">
    <property type="entry name" value="Amidohydro-rel"/>
</dbReference>
<accession>A0A2P8DVN3</accession>
<keyword evidence="5" id="KW-1185">Reference proteome</keyword>
<dbReference type="Pfam" id="PF01979">
    <property type="entry name" value="Amidohydro_1"/>
    <property type="match status" value="1"/>
</dbReference>